<dbReference type="PANTHER" id="PTHR47266">
    <property type="entry name" value="ENDONUCLEASE-RELATED"/>
    <property type="match status" value="1"/>
</dbReference>
<reference evidence="3" key="1">
    <citation type="journal article" date="2012" name="Nature">
        <title>A physical, genetic and functional sequence assembly of the barley genome.</title>
        <authorList>
            <consortium name="The International Barley Genome Sequencing Consortium"/>
            <person name="Mayer K.F."/>
            <person name="Waugh R."/>
            <person name="Brown J.W."/>
            <person name="Schulman A."/>
            <person name="Langridge P."/>
            <person name="Platzer M."/>
            <person name="Fincher G.B."/>
            <person name="Muehlbauer G.J."/>
            <person name="Sato K."/>
            <person name="Close T.J."/>
            <person name="Wise R.P."/>
            <person name="Stein N."/>
        </authorList>
    </citation>
    <scope>NUCLEOTIDE SEQUENCE [LARGE SCALE GENOMIC DNA]</scope>
    <source>
        <strain evidence="3">cv. Morex</strain>
    </source>
</reference>
<dbReference type="SUPFAM" id="SSF53098">
    <property type="entry name" value="Ribonuclease H-like"/>
    <property type="match status" value="1"/>
</dbReference>
<dbReference type="GO" id="GO:0003676">
    <property type="term" value="F:nucleic acid binding"/>
    <property type="evidence" value="ECO:0007669"/>
    <property type="project" value="InterPro"/>
</dbReference>
<dbReference type="AlphaFoldDB" id="A0A8I6X7B5"/>
<dbReference type="Pfam" id="PF00665">
    <property type="entry name" value="rve"/>
    <property type="match status" value="1"/>
</dbReference>
<feature type="domain" description="Integrase catalytic" evidence="1">
    <location>
        <begin position="7"/>
        <end position="165"/>
    </location>
</feature>
<keyword evidence="3" id="KW-1185">Reference proteome</keyword>
<protein>
    <recommendedName>
        <fullName evidence="1">Integrase catalytic domain-containing protein</fullName>
    </recommendedName>
</protein>
<evidence type="ECO:0000313" key="3">
    <source>
        <dbReference type="Proteomes" id="UP000011116"/>
    </source>
</evidence>
<sequence>MPMNYSLVIEPSDVWGFDYMGPFPKSNDYTHILVAVDYVTKWVEAIPTSSADHNTSIRMLKEVISPRFGVPRYLMTDGGSHFIHGAFRKTLAKYDVNHRIAYPYHPQSSGQVELSNREIKLILQKTVNRSRKNWSKKLDDALWAYRSAYKNPMGMSPYKMVYGKACHLPLELEHKAYWAIKELNFDFKLAGEKRLFDISSLDEWRTQAYENAKLFKEKVKRWHDKRIQKREFNVVDYVLLYNSRLRFFAGKLLSKWEGPHIVEEVYRSGAIKINNTEGNFPRAVNGQRIKHCISGTPINVESNIINTITPEEYLRYIYQPVSDSENEEVYVSVSKQTPKLFQYEFFSVLEYLEK</sequence>
<dbReference type="SMR" id="A0A8I6X7B5"/>
<dbReference type="GO" id="GO:0015074">
    <property type="term" value="P:DNA integration"/>
    <property type="evidence" value="ECO:0007669"/>
    <property type="project" value="InterPro"/>
</dbReference>
<dbReference type="EnsemblPlants" id="HORVU.MOREX.r3.1HG0066560.1">
    <property type="protein sequence ID" value="HORVU.MOREX.r3.1HG0066560.1.CDS1"/>
    <property type="gene ID" value="HORVU.MOREX.r3.1HG0066560"/>
</dbReference>
<dbReference type="Proteomes" id="UP000011116">
    <property type="component" value="Chromosome 1H"/>
</dbReference>
<dbReference type="Gramene" id="HORVU.MOREX.r3.1HG0066560.1">
    <property type="protein sequence ID" value="HORVU.MOREX.r3.1HG0066560.1.CDS1"/>
    <property type="gene ID" value="HORVU.MOREX.r3.1HG0066560"/>
</dbReference>
<proteinExistence type="predicted"/>
<evidence type="ECO:0000313" key="2">
    <source>
        <dbReference type="EnsemblPlants" id="HORVU.MOREX.r3.1HG0066560.1.CDS1"/>
    </source>
</evidence>
<reference evidence="2" key="2">
    <citation type="submission" date="2020-10" db="EMBL/GenBank/DDBJ databases">
        <authorList>
            <person name="Scholz U."/>
            <person name="Mascher M."/>
            <person name="Fiebig A."/>
        </authorList>
    </citation>
    <scope>NUCLEOTIDE SEQUENCE [LARGE SCALE GENOMIC DNA]</scope>
    <source>
        <strain evidence="2">cv. Morex</strain>
    </source>
</reference>
<evidence type="ECO:0000259" key="1">
    <source>
        <dbReference type="PROSITE" id="PS50994"/>
    </source>
</evidence>
<reference evidence="2" key="3">
    <citation type="submission" date="2022-01" db="UniProtKB">
        <authorList>
            <consortium name="EnsemblPlants"/>
        </authorList>
    </citation>
    <scope>IDENTIFICATION</scope>
    <source>
        <strain evidence="2">subsp. vulgare</strain>
    </source>
</reference>
<dbReference type="PROSITE" id="PS50994">
    <property type="entry name" value="INTEGRASE"/>
    <property type="match status" value="1"/>
</dbReference>
<dbReference type="InterPro" id="IPR001584">
    <property type="entry name" value="Integrase_cat-core"/>
</dbReference>
<dbReference type="InterPro" id="IPR012337">
    <property type="entry name" value="RNaseH-like_sf"/>
</dbReference>
<name>A0A8I6X7B5_HORVV</name>
<accession>A0A8I6X7B5</accession>
<dbReference type="Gene3D" id="3.30.420.10">
    <property type="entry name" value="Ribonuclease H-like superfamily/Ribonuclease H"/>
    <property type="match status" value="1"/>
</dbReference>
<organism evidence="2 3">
    <name type="scientific">Hordeum vulgare subsp. vulgare</name>
    <name type="common">Domesticated barley</name>
    <dbReference type="NCBI Taxonomy" id="112509"/>
    <lineage>
        <taxon>Eukaryota</taxon>
        <taxon>Viridiplantae</taxon>
        <taxon>Streptophyta</taxon>
        <taxon>Embryophyta</taxon>
        <taxon>Tracheophyta</taxon>
        <taxon>Spermatophyta</taxon>
        <taxon>Magnoliopsida</taxon>
        <taxon>Liliopsida</taxon>
        <taxon>Poales</taxon>
        <taxon>Poaceae</taxon>
        <taxon>BOP clade</taxon>
        <taxon>Pooideae</taxon>
        <taxon>Triticodae</taxon>
        <taxon>Triticeae</taxon>
        <taxon>Hordeinae</taxon>
        <taxon>Hordeum</taxon>
    </lineage>
</organism>
<dbReference type="InterPro" id="IPR036397">
    <property type="entry name" value="RNaseH_sf"/>
</dbReference>
<dbReference type="InterPro" id="IPR052160">
    <property type="entry name" value="Gypsy_RT_Integrase-like"/>
</dbReference>